<proteinExistence type="predicted"/>
<name>A0A835JUN5_9ROSI</name>
<reference evidence="2 3" key="1">
    <citation type="submission" date="2020-10" db="EMBL/GenBank/DDBJ databases">
        <title>Plant Genome Project.</title>
        <authorList>
            <person name="Zhang R.-G."/>
        </authorList>
    </citation>
    <scope>NUCLEOTIDE SEQUENCE [LARGE SCALE GENOMIC DNA]</scope>
    <source>
        <strain evidence="2">FAFU-HL-1</strain>
        <tissue evidence="2">Leaf</tissue>
    </source>
</reference>
<dbReference type="OrthoDB" id="858189at2759"/>
<keyword evidence="3" id="KW-1185">Reference proteome</keyword>
<gene>
    <name evidence="2" type="ORF">SADUNF_Sadunf10G0191600</name>
</gene>
<organism evidence="2 3">
    <name type="scientific">Salix dunnii</name>
    <dbReference type="NCBI Taxonomy" id="1413687"/>
    <lineage>
        <taxon>Eukaryota</taxon>
        <taxon>Viridiplantae</taxon>
        <taxon>Streptophyta</taxon>
        <taxon>Embryophyta</taxon>
        <taxon>Tracheophyta</taxon>
        <taxon>Spermatophyta</taxon>
        <taxon>Magnoliopsida</taxon>
        <taxon>eudicotyledons</taxon>
        <taxon>Gunneridae</taxon>
        <taxon>Pentapetalae</taxon>
        <taxon>rosids</taxon>
        <taxon>fabids</taxon>
        <taxon>Malpighiales</taxon>
        <taxon>Salicaceae</taxon>
        <taxon>Saliceae</taxon>
        <taxon>Salix</taxon>
    </lineage>
</organism>
<dbReference type="EMBL" id="JADGMS010000010">
    <property type="protein sequence ID" value="KAF9675054.1"/>
    <property type="molecule type" value="Genomic_DNA"/>
</dbReference>
<feature type="region of interest" description="Disordered" evidence="1">
    <location>
        <begin position="1"/>
        <end position="110"/>
    </location>
</feature>
<feature type="compositionally biased region" description="Basic and acidic residues" evidence="1">
    <location>
        <begin position="25"/>
        <end position="41"/>
    </location>
</feature>
<accession>A0A835JUN5</accession>
<dbReference type="Proteomes" id="UP000657918">
    <property type="component" value="Unassembled WGS sequence"/>
</dbReference>
<comment type="caution">
    <text evidence="2">The sequence shown here is derived from an EMBL/GenBank/DDBJ whole genome shotgun (WGS) entry which is preliminary data.</text>
</comment>
<feature type="compositionally biased region" description="Basic and acidic residues" evidence="1">
    <location>
        <begin position="66"/>
        <end position="96"/>
    </location>
</feature>
<evidence type="ECO:0000313" key="2">
    <source>
        <dbReference type="EMBL" id="KAF9675054.1"/>
    </source>
</evidence>
<sequence length="127" mass="13992">MKSEFSRGILTIRIPKIIPAVQRTGPRELEAGTSQEGRRPQDTTTGQPKPEKKGEDTPSGRASTPFKKEEEGGNERVPGDDLEKSGNKDISKEFKSVENGNASSASKSDKDIYFELIENHKAIIIFC</sequence>
<evidence type="ECO:0000313" key="3">
    <source>
        <dbReference type="Proteomes" id="UP000657918"/>
    </source>
</evidence>
<feature type="compositionally biased region" description="Basic and acidic residues" evidence="1">
    <location>
        <begin position="49"/>
        <end position="58"/>
    </location>
</feature>
<protein>
    <submittedName>
        <fullName evidence="2">Uncharacterized protein</fullName>
    </submittedName>
</protein>
<evidence type="ECO:0000256" key="1">
    <source>
        <dbReference type="SAM" id="MobiDB-lite"/>
    </source>
</evidence>
<dbReference type="AlphaFoldDB" id="A0A835JUN5"/>